<evidence type="ECO:0000259" key="2">
    <source>
        <dbReference type="SMART" id="SM00327"/>
    </source>
</evidence>
<dbReference type="PANTHER" id="PTHR45751:SF11">
    <property type="entry name" value="COPINE FAMILY PROTEIN 2"/>
    <property type="match status" value="1"/>
</dbReference>
<feature type="region of interest" description="Disordered" evidence="1">
    <location>
        <begin position="317"/>
        <end position="344"/>
    </location>
</feature>
<proteinExistence type="predicted"/>
<organism evidence="3">
    <name type="scientific">Tetraselmis sp. GSL018</name>
    <dbReference type="NCBI Taxonomy" id="582737"/>
    <lineage>
        <taxon>Eukaryota</taxon>
        <taxon>Viridiplantae</taxon>
        <taxon>Chlorophyta</taxon>
        <taxon>core chlorophytes</taxon>
        <taxon>Chlorodendrophyceae</taxon>
        <taxon>Chlorodendrales</taxon>
        <taxon>Chlorodendraceae</taxon>
        <taxon>Tetraselmis</taxon>
    </lineage>
</organism>
<feature type="compositionally biased region" description="Polar residues" evidence="1">
    <location>
        <begin position="330"/>
        <end position="344"/>
    </location>
</feature>
<dbReference type="SMART" id="SM00327">
    <property type="entry name" value="VWA"/>
    <property type="match status" value="1"/>
</dbReference>
<dbReference type="GO" id="GO:0005634">
    <property type="term" value="C:nucleus"/>
    <property type="evidence" value="ECO:0007669"/>
    <property type="project" value="TreeGrafter"/>
</dbReference>
<dbReference type="EMBL" id="GBEZ01006137">
    <property type="protein sequence ID" value="JAC79237.1"/>
    <property type="molecule type" value="Transcribed_RNA"/>
</dbReference>
<dbReference type="Pfam" id="PF07002">
    <property type="entry name" value="Copine"/>
    <property type="match status" value="1"/>
</dbReference>
<gene>
    <name evidence="3" type="primary">RGLG</name>
    <name evidence="3" type="ORF">TSPGSL018_13183</name>
    <name evidence="4" type="ORF">TSPGSL018_8179</name>
</gene>
<dbReference type="InterPro" id="IPR036465">
    <property type="entry name" value="vWFA_dom_sf"/>
</dbReference>
<dbReference type="SUPFAM" id="SSF53300">
    <property type="entry name" value="vWA-like"/>
    <property type="match status" value="1"/>
</dbReference>
<dbReference type="AlphaFoldDB" id="A0A061S259"/>
<dbReference type="InterPro" id="IPR010734">
    <property type="entry name" value="Copine_C"/>
</dbReference>
<dbReference type="GO" id="GO:0016567">
    <property type="term" value="P:protein ubiquitination"/>
    <property type="evidence" value="ECO:0007669"/>
    <property type="project" value="TreeGrafter"/>
</dbReference>
<sequence length="344" mass="38131">MGTGVSISGGVTRLKGSAKRLLSQRNTRDFAADHNKAHEHQNYDKYTSLLEVQQALREKGLHSCNLILGIDFTKSNDWTGKICFDGRSLHNLNSGHPNPYQTAVSAIARTLEPFDEDKLIPCYGFGDSVTQDGAVFSFHKNDEPCRGLDNVLSRYSELVPKVRTAGPTSFAPIIRKATEIVSQSHGGFHILVIIADGQVTRPVDLPPQELSRQEKETMSAIVDASEFPLSIVLVGVGDGPWDKMQEFDDALPQRKFDNFQFVNFTSIARTYGDVEKRNAVFALAALMEIPPQYEWAKQHGLIGARLSVDRKRTEGLVHDPPTEYAKGRHSFQSDVPSRSNTSCS</sequence>
<protein>
    <submittedName>
        <fullName evidence="3">E3 ubiquitin-protein ligase RGLG</fullName>
    </submittedName>
</protein>
<accession>A0A061S259</accession>
<name>A0A061S259_9CHLO</name>
<evidence type="ECO:0000256" key="1">
    <source>
        <dbReference type="SAM" id="MobiDB-lite"/>
    </source>
</evidence>
<evidence type="ECO:0000313" key="4">
    <source>
        <dbReference type="EMBL" id="JAC81335.1"/>
    </source>
</evidence>
<dbReference type="PANTHER" id="PTHR45751">
    <property type="entry name" value="COPINE FAMILY PROTEIN 1"/>
    <property type="match status" value="1"/>
</dbReference>
<dbReference type="InterPro" id="IPR002035">
    <property type="entry name" value="VWF_A"/>
</dbReference>
<dbReference type="EMBL" id="GBEZ01003833">
    <property type="protein sequence ID" value="JAC81335.1"/>
    <property type="molecule type" value="Transcribed_RNA"/>
</dbReference>
<feature type="domain" description="VWFA" evidence="2">
    <location>
        <begin position="63"/>
        <end position="267"/>
    </location>
</feature>
<dbReference type="InterPro" id="IPR052079">
    <property type="entry name" value="E3_ligase/Copine_domain"/>
</dbReference>
<evidence type="ECO:0000313" key="3">
    <source>
        <dbReference type="EMBL" id="JAC79237.1"/>
    </source>
</evidence>
<dbReference type="GO" id="GO:0004842">
    <property type="term" value="F:ubiquitin-protein transferase activity"/>
    <property type="evidence" value="ECO:0007669"/>
    <property type="project" value="TreeGrafter"/>
</dbReference>
<reference evidence="3" key="1">
    <citation type="submission" date="2014-05" db="EMBL/GenBank/DDBJ databases">
        <title>The transcriptome of the halophilic microalga Tetraselmis sp. GSL018 isolated from the Great Salt Lake, Utah.</title>
        <authorList>
            <person name="Jinkerson R.E."/>
            <person name="D'Adamo S."/>
            <person name="Posewitz M.C."/>
        </authorList>
    </citation>
    <scope>NUCLEOTIDE SEQUENCE</scope>
    <source>
        <strain evidence="3">GSL018</strain>
    </source>
</reference>